<evidence type="ECO:0000313" key="1">
    <source>
        <dbReference type="EMBL" id="GBP67530.1"/>
    </source>
</evidence>
<evidence type="ECO:0000313" key="2">
    <source>
        <dbReference type="Proteomes" id="UP000299102"/>
    </source>
</evidence>
<accession>A0A4C1XWK1</accession>
<proteinExistence type="predicted"/>
<dbReference type="EMBL" id="BGZK01000986">
    <property type="protein sequence ID" value="GBP67530.1"/>
    <property type="molecule type" value="Genomic_DNA"/>
</dbReference>
<dbReference type="AlphaFoldDB" id="A0A4C1XWK1"/>
<reference evidence="1 2" key="1">
    <citation type="journal article" date="2019" name="Commun. Biol.">
        <title>The bagworm genome reveals a unique fibroin gene that provides high tensile strength.</title>
        <authorList>
            <person name="Kono N."/>
            <person name="Nakamura H."/>
            <person name="Ohtoshi R."/>
            <person name="Tomita M."/>
            <person name="Numata K."/>
            <person name="Arakawa K."/>
        </authorList>
    </citation>
    <scope>NUCLEOTIDE SEQUENCE [LARGE SCALE GENOMIC DNA]</scope>
</reference>
<sequence>MYERSKSMAERDTEDERIEQVKQFDCLDNLFTNNGEHERGIKRRLTNEFERVNFGLSNSLIAVESKNFETRKTSRAADIDLVGSHINFYELRRGGGKLRPRDRAPRGVVQWKLGITANGFLFTSNSFANPLHCLDIHRNCLPDERYCRRPAASSRAFLTPPIYRRRK</sequence>
<comment type="caution">
    <text evidence="1">The sequence shown here is derived from an EMBL/GenBank/DDBJ whole genome shotgun (WGS) entry which is preliminary data.</text>
</comment>
<dbReference type="Proteomes" id="UP000299102">
    <property type="component" value="Unassembled WGS sequence"/>
</dbReference>
<protein>
    <submittedName>
        <fullName evidence="1">Uncharacterized protein</fullName>
    </submittedName>
</protein>
<organism evidence="1 2">
    <name type="scientific">Eumeta variegata</name>
    <name type="common">Bagworm moth</name>
    <name type="synonym">Eumeta japonica</name>
    <dbReference type="NCBI Taxonomy" id="151549"/>
    <lineage>
        <taxon>Eukaryota</taxon>
        <taxon>Metazoa</taxon>
        <taxon>Ecdysozoa</taxon>
        <taxon>Arthropoda</taxon>
        <taxon>Hexapoda</taxon>
        <taxon>Insecta</taxon>
        <taxon>Pterygota</taxon>
        <taxon>Neoptera</taxon>
        <taxon>Endopterygota</taxon>
        <taxon>Lepidoptera</taxon>
        <taxon>Glossata</taxon>
        <taxon>Ditrysia</taxon>
        <taxon>Tineoidea</taxon>
        <taxon>Psychidae</taxon>
        <taxon>Oiketicinae</taxon>
        <taxon>Eumeta</taxon>
    </lineage>
</organism>
<keyword evidence="2" id="KW-1185">Reference proteome</keyword>
<name>A0A4C1XWK1_EUMVA</name>
<gene>
    <name evidence="1" type="ORF">EVAR_36656_1</name>
</gene>